<dbReference type="Proteomes" id="UP001589773">
    <property type="component" value="Unassembled WGS sequence"/>
</dbReference>
<feature type="compositionally biased region" description="Polar residues" evidence="1">
    <location>
        <begin position="1"/>
        <end position="17"/>
    </location>
</feature>
<accession>A0ABV6FH98</accession>
<feature type="compositionally biased region" description="Polar residues" evidence="1">
    <location>
        <begin position="256"/>
        <end position="265"/>
    </location>
</feature>
<comment type="caution">
    <text evidence="2">The sequence shown here is derived from an EMBL/GenBank/DDBJ whole genome shotgun (WGS) entry which is preliminary data.</text>
</comment>
<evidence type="ECO:0000313" key="2">
    <source>
        <dbReference type="EMBL" id="MFC0252901.1"/>
    </source>
</evidence>
<evidence type="ECO:0000256" key="1">
    <source>
        <dbReference type="SAM" id="MobiDB-lite"/>
    </source>
</evidence>
<keyword evidence="3" id="KW-1185">Reference proteome</keyword>
<gene>
    <name evidence="2" type="ORF">ACFFJK_13460</name>
</gene>
<evidence type="ECO:0000313" key="3">
    <source>
        <dbReference type="Proteomes" id="UP001589773"/>
    </source>
</evidence>
<name>A0ABV6FH98_9BURK</name>
<feature type="compositionally biased region" description="Low complexity" evidence="1">
    <location>
        <begin position="222"/>
        <end position="255"/>
    </location>
</feature>
<feature type="region of interest" description="Disordered" evidence="1">
    <location>
        <begin position="1"/>
        <end position="350"/>
    </location>
</feature>
<dbReference type="RefSeq" id="WP_379679790.1">
    <property type="nucleotide sequence ID" value="NZ_JBHLWP010000013.1"/>
</dbReference>
<reference evidence="2 3" key="1">
    <citation type="submission" date="2024-09" db="EMBL/GenBank/DDBJ databases">
        <authorList>
            <person name="Sun Q."/>
            <person name="Mori K."/>
        </authorList>
    </citation>
    <scope>NUCLEOTIDE SEQUENCE [LARGE SCALE GENOMIC DNA]</scope>
    <source>
        <strain evidence="2 3">CCM 7792</strain>
    </source>
</reference>
<feature type="compositionally biased region" description="Polar residues" evidence="1">
    <location>
        <begin position="184"/>
        <end position="198"/>
    </location>
</feature>
<feature type="compositionally biased region" description="Basic and acidic residues" evidence="1">
    <location>
        <begin position="69"/>
        <end position="78"/>
    </location>
</feature>
<proteinExistence type="predicted"/>
<organism evidence="2 3">
    <name type="scientific">Massilia consociata</name>
    <dbReference type="NCBI Taxonomy" id="760117"/>
    <lineage>
        <taxon>Bacteria</taxon>
        <taxon>Pseudomonadati</taxon>
        <taxon>Pseudomonadota</taxon>
        <taxon>Betaproteobacteria</taxon>
        <taxon>Burkholderiales</taxon>
        <taxon>Oxalobacteraceae</taxon>
        <taxon>Telluria group</taxon>
        <taxon>Massilia</taxon>
    </lineage>
</organism>
<protein>
    <submittedName>
        <fullName evidence="2">Uncharacterized protein</fullName>
    </submittedName>
</protein>
<feature type="compositionally biased region" description="Polar residues" evidence="1">
    <location>
        <begin position="306"/>
        <end position="316"/>
    </location>
</feature>
<sequence>MDANQRSEFNNQTNNGANEKWTPGSKGNTQTGPLDHTYPQGPGQQQVIRGENEMQGGHDPSIMDQQKVAAEDGGRADYETTLPRAIPGDLPGGSMQSQQTGGSGPQQGITDSHQRQMEQRSPAWGLLEQPVGHRPGDSGTDLRAHPANVAGHSQDVHAMNPHDAAQPELQGGSLGRHHGVAPRTYQSQGTTAQVGYGNQQSAAAGSGQGTGMAVGPYQTNRQMGQQMSQQISQHQGAHMNQQTNQQQDQQANQQASTDRNGSQTGPAGRDAGSPDVHQSNDSAGGLPRSPGNTGPRSDNPGWLPGQSMQAETNPVHESNDVAGGLPKSPAGANRLAGDRKMDDDTGFSRG</sequence>
<dbReference type="EMBL" id="JBHLWP010000013">
    <property type="protein sequence ID" value="MFC0252901.1"/>
    <property type="molecule type" value="Genomic_DNA"/>
</dbReference>
<feature type="compositionally biased region" description="Basic and acidic residues" evidence="1">
    <location>
        <begin position="134"/>
        <end position="144"/>
    </location>
</feature>